<dbReference type="Proteomes" id="UP000494125">
    <property type="component" value="Unassembled WGS sequence"/>
</dbReference>
<dbReference type="AlphaFoldDB" id="A0A6P2PSZ6"/>
<feature type="domain" description="Bacterial DNA polymerase III alpha subunit NTPase" evidence="4">
    <location>
        <begin position="2"/>
        <end position="59"/>
    </location>
</feature>
<dbReference type="GO" id="GO:0006281">
    <property type="term" value="P:DNA repair"/>
    <property type="evidence" value="ECO:0007669"/>
    <property type="project" value="UniProtKB-KW"/>
</dbReference>
<dbReference type="GO" id="GO:0006260">
    <property type="term" value="P:DNA replication"/>
    <property type="evidence" value="ECO:0007669"/>
    <property type="project" value="InterPro"/>
</dbReference>
<evidence type="ECO:0000256" key="2">
    <source>
        <dbReference type="ARBA" id="ARBA00022763"/>
    </source>
</evidence>
<evidence type="ECO:0000259" key="4">
    <source>
        <dbReference type="Pfam" id="PF07733"/>
    </source>
</evidence>
<dbReference type="PANTHER" id="PTHR32294">
    <property type="entry name" value="DNA POLYMERASE III SUBUNIT ALPHA"/>
    <property type="match status" value="1"/>
</dbReference>
<evidence type="ECO:0000313" key="5">
    <source>
        <dbReference type="EMBL" id="VWC12120.1"/>
    </source>
</evidence>
<sequence>MEHKLQLIAELRYEAYFLTVYDIVQFARQNGNLCQGRGSAANSCMRHARGVTEVAPSGQSMVDRNR</sequence>
<gene>
    <name evidence="5" type="ORF">BDI24065_05402</name>
</gene>
<keyword evidence="1" id="KW-0963">Cytoplasm</keyword>
<evidence type="ECO:0000256" key="3">
    <source>
        <dbReference type="ARBA" id="ARBA00023204"/>
    </source>
</evidence>
<dbReference type="EMBL" id="CABVPN010000031">
    <property type="protein sequence ID" value="VWC12120.1"/>
    <property type="molecule type" value="Genomic_DNA"/>
</dbReference>
<reference evidence="5 6" key="1">
    <citation type="submission" date="2019-09" db="EMBL/GenBank/DDBJ databases">
        <authorList>
            <person name="Depoorter E."/>
        </authorList>
    </citation>
    <scope>NUCLEOTIDE SEQUENCE [LARGE SCALE GENOMIC DNA]</scope>
    <source>
        <strain evidence="5">LMG 24065</strain>
    </source>
</reference>
<keyword evidence="2" id="KW-0227">DNA damage</keyword>
<dbReference type="Pfam" id="PF07733">
    <property type="entry name" value="DNA_pol3_alpha"/>
    <property type="match status" value="1"/>
</dbReference>
<proteinExistence type="predicted"/>
<dbReference type="InterPro" id="IPR011708">
    <property type="entry name" value="DNA_pol3_alpha_NTPase_dom"/>
</dbReference>
<dbReference type="PANTHER" id="PTHR32294:SF4">
    <property type="entry name" value="ERROR-PRONE DNA POLYMERASE"/>
    <property type="match status" value="1"/>
</dbReference>
<keyword evidence="6" id="KW-1185">Reference proteome</keyword>
<protein>
    <submittedName>
        <fullName evidence="5">Putative DNA polymerase subunit alpha</fullName>
    </submittedName>
</protein>
<dbReference type="GO" id="GO:0008408">
    <property type="term" value="F:3'-5' exonuclease activity"/>
    <property type="evidence" value="ECO:0007669"/>
    <property type="project" value="InterPro"/>
</dbReference>
<keyword evidence="3" id="KW-0234">DNA repair</keyword>
<accession>A0A6P2PSZ6</accession>
<organism evidence="5 6">
    <name type="scientific">Burkholderia diffusa</name>
    <dbReference type="NCBI Taxonomy" id="488732"/>
    <lineage>
        <taxon>Bacteria</taxon>
        <taxon>Pseudomonadati</taxon>
        <taxon>Pseudomonadota</taxon>
        <taxon>Betaproteobacteria</taxon>
        <taxon>Burkholderiales</taxon>
        <taxon>Burkholderiaceae</taxon>
        <taxon>Burkholderia</taxon>
        <taxon>Burkholderia cepacia complex</taxon>
    </lineage>
</organism>
<evidence type="ECO:0000313" key="6">
    <source>
        <dbReference type="Proteomes" id="UP000494125"/>
    </source>
</evidence>
<name>A0A6P2PSZ6_9BURK</name>
<dbReference type="InterPro" id="IPR004805">
    <property type="entry name" value="DnaE2/DnaE/PolC"/>
</dbReference>
<evidence type="ECO:0000256" key="1">
    <source>
        <dbReference type="ARBA" id="ARBA00022490"/>
    </source>
</evidence>